<gene>
    <name evidence="1" type="ORF">LPJ66_004670</name>
</gene>
<evidence type="ECO:0000313" key="2">
    <source>
        <dbReference type="Proteomes" id="UP001150581"/>
    </source>
</evidence>
<accession>A0ACC1IHB5</accession>
<keyword evidence="2" id="KW-1185">Reference proteome</keyword>
<protein>
    <submittedName>
        <fullName evidence="1">Uncharacterized protein</fullName>
    </submittedName>
</protein>
<sequence>MRNNERLAIIGSQVILVPYEKEHVPKYHGWMKSPFLQEMTGSEPLSIDEEYAMQESWRNDTDKCTFIILAKDAQNVDIYNSARMIGDVNFYLNDHYNPYEAELEVMVAEQDYWGRGIATEVLRLMIQYAINDVKVTDLVVRIKEDNSTSIYIFEHSFGFKETERSKAFKEVTLRRQVDDELRSEAEKWAASAERVEFRK</sequence>
<name>A0ACC1IHB5_9FUNG</name>
<comment type="caution">
    <text evidence="1">The sequence shown here is derived from an EMBL/GenBank/DDBJ whole genome shotgun (WGS) entry which is preliminary data.</text>
</comment>
<evidence type="ECO:0000313" key="1">
    <source>
        <dbReference type="EMBL" id="KAJ1895303.1"/>
    </source>
</evidence>
<organism evidence="1 2">
    <name type="scientific">Kickxella alabastrina</name>
    <dbReference type="NCBI Taxonomy" id="61397"/>
    <lineage>
        <taxon>Eukaryota</taxon>
        <taxon>Fungi</taxon>
        <taxon>Fungi incertae sedis</taxon>
        <taxon>Zoopagomycota</taxon>
        <taxon>Kickxellomycotina</taxon>
        <taxon>Kickxellomycetes</taxon>
        <taxon>Kickxellales</taxon>
        <taxon>Kickxellaceae</taxon>
        <taxon>Kickxella</taxon>
    </lineage>
</organism>
<reference evidence="1" key="1">
    <citation type="submission" date="2022-07" db="EMBL/GenBank/DDBJ databases">
        <title>Phylogenomic reconstructions and comparative analyses of Kickxellomycotina fungi.</title>
        <authorList>
            <person name="Reynolds N.K."/>
            <person name="Stajich J.E."/>
            <person name="Barry K."/>
            <person name="Grigoriev I.V."/>
            <person name="Crous P."/>
            <person name="Smith M.E."/>
        </authorList>
    </citation>
    <scope>NUCLEOTIDE SEQUENCE</scope>
    <source>
        <strain evidence="1">Benny 63K</strain>
    </source>
</reference>
<dbReference type="Proteomes" id="UP001150581">
    <property type="component" value="Unassembled WGS sequence"/>
</dbReference>
<proteinExistence type="predicted"/>
<dbReference type="EMBL" id="JANBPG010000585">
    <property type="protein sequence ID" value="KAJ1895303.1"/>
    <property type="molecule type" value="Genomic_DNA"/>
</dbReference>